<evidence type="ECO:0000313" key="3">
    <source>
        <dbReference type="Proteomes" id="UP000655208"/>
    </source>
</evidence>
<proteinExistence type="predicted"/>
<dbReference type="InterPro" id="IPR024083">
    <property type="entry name" value="Fumarase/histidase_N"/>
</dbReference>
<dbReference type="AlphaFoldDB" id="A0A917WH48"/>
<sequence length="506" mass="49794">MPTPPTVEIDGAPLPVATIAAAAAGPVLVRLTARARSAAQASSALGDREAGRRELYGRSTGVGANRSVGVTGDPAGHAAALVRSHATAAGPLRSRERVRAMLLVRLNQLAAGGSGVRPAVLDGVAALLDGDDLPEVREWGSVGTGDLSALAAAAGALISGRGAPGRPGHRAPVPFGAADALGFLSSNAATLGDAALALVAAGESAAAAPAVAVLTLAAVGGNLEAFSPAVERATPFPGAVAVCRTVRALAAGAAAPARIQDPFALRTLPQVHGPFLDALQLAGLVVERMSCAPAENPVLIAGGSADEAGGVAHHGAFHAAYLSTALSAVTLTAAQSARSSQARLALLCEPAFTGLPPFLSDGTAGASGVMITEYVAASALAEVTAAATPPGLHTAVLSRGVEEDASFASQAARQVAAADAGYRGVLACELVAAVRALRAGAGTGGSRSGPVGELLRLCADLPDDRRDRDLSPDLATATALLPALAAEAAPHLSSVADRADGARPGD</sequence>
<dbReference type="PANTHER" id="PTHR10362">
    <property type="entry name" value="HISTIDINE AMMONIA-LYASE"/>
    <property type="match status" value="1"/>
</dbReference>
<protein>
    <submittedName>
        <fullName evidence="2">Histidine ammonia-lyase</fullName>
    </submittedName>
</protein>
<dbReference type="Proteomes" id="UP000655208">
    <property type="component" value="Unassembled WGS sequence"/>
</dbReference>
<comment type="caution">
    <text evidence="2">The sequence shown here is derived from an EMBL/GenBank/DDBJ whole genome shotgun (WGS) entry which is preliminary data.</text>
</comment>
<dbReference type="Gene3D" id="1.20.200.10">
    <property type="entry name" value="Fumarase/aspartase (Central domain)"/>
    <property type="match status" value="1"/>
</dbReference>
<reference evidence="2" key="1">
    <citation type="journal article" date="2014" name="Int. J. Syst. Evol. Microbiol.">
        <title>Complete genome sequence of Corynebacterium casei LMG S-19264T (=DSM 44701T), isolated from a smear-ripened cheese.</title>
        <authorList>
            <consortium name="US DOE Joint Genome Institute (JGI-PGF)"/>
            <person name="Walter F."/>
            <person name="Albersmeier A."/>
            <person name="Kalinowski J."/>
            <person name="Ruckert C."/>
        </authorList>
    </citation>
    <scope>NUCLEOTIDE SEQUENCE</scope>
    <source>
        <strain evidence="2">CGMCC 4.7308</strain>
    </source>
</reference>
<organism evidence="2 3">
    <name type="scientific">Nakamurella endophytica</name>
    <dbReference type="NCBI Taxonomy" id="1748367"/>
    <lineage>
        <taxon>Bacteria</taxon>
        <taxon>Bacillati</taxon>
        <taxon>Actinomycetota</taxon>
        <taxon>Actinomycetes</taxon>
        <taxon>Nakamurellales</taxon>
        <taxon>Nakamurellaceae</taxon>
        <taxon>Nakamurella</taxon>
    </lineage>
</organism>
<evidence type="ECO:0000313" key="2">
    <source>
        <dbReference type="EMBL" id="GGM03614.1"/>
    </source>
</evidence>
<dbReference type="Gene3D" id="1.10.275.10">
    <property type="entry name" value="Fumarase/aspartase (N-terminal domain)"/>
    <property type="match status" value="1"/>
</dbReference>
<dbReference type="InterPro" id="IPR001106">
    <property type="entry name" value="Aromatic_Lyase"/>
</dbReference>
<dbReference type="InterPro" id="IPR008948">
    <property type="entry name" value="L-Aspartase-like"/>
</dbReference>
<evidence type="ECO:0000256" key="1">
    <source>
        <dbReference type="ARBA" id="ARBA00023239"/>
    </source>
</evidence>
<keyword evidence="3" id="KW-1185">Reference proteome</keyword>
<keyword evidence="1" id="KW-0456">Lyase</keyword>
<gene>
    <name evidence="2" type="primary">hutH</name>
    <name evidence="2" type="ORF">GCM10011594_24750</name>
</gene>
<reference evidence="2" key="2">
    <citation type="submission" date="2020-09" db="EMBL/GenBank/DDBJ databases">
        <authorList>
            <person name="Sun Q."/>
            <person name="Zhou Y."/>
        </authorList>
    </citation>
    <scope>NUCLEOTIDE SEQUENCE</scope>
    <source>
        <strain evidence="2">CGMCC 4.7308</strain>
    </source>
</reference>
<accession>A0A917WH48</accession>
<dbReference type="Pfam" id="PF00221">
    <property type="entry name" value="Lyase_aromatic"/>
    <property type="match status" value="1"/>
</dbReference>
<dbReference type="EMBL" id="BMNA01000004">
    <property type="protein sequence ID" value="GGM03614.1"/>
    <property type="molecule type" value="Genomic_DNA"/>
</dbReference>
<dbReference type="RefSeq" id="WP_188941841.1">
    <property type="nucleotide sequence ID" value="NZ_BMNA01000004.1"/>
</dbReference>
<dbReference type="GO" id="GO:0016841">
    <property type="term" value="F:ammonia-lyase activity"/>
    <property type="evidence" value="ECO:0007669"/>
    <property type="project" value="UniProtKB-ARBA"/>
</dbReference>
<name>A0A917WH48_9ACTN</name>
<dbReference type="SUPFAM" id="SSF48557">
    <property type="entry name" value="L-aspartase-like"/>
    <property type="match status" value="1"/>
</dbReference>